<keyword evidence="1" id="KW-0808">Transferase</keyword>
<proteinExistence type="predicted"/>
<dbReference type="Proteomes" id="UP001254608">
    <property type="component" value="Unassembled WGS sequence"/>
</dbReference>
<dbReference type="PANTHER" id="PTHR36451:SF1">
    <property type="entry name" value="OMEGA-HYDROXY-BETA-DIHYDROMENAQUINONE-9 SULFOTRANSFERASE STF3"/>
    <property type="match status" value="1"/>
</dbReference>
<organism evidence="1 2">
    <name type="scientific">Banduia mediterranea</name>
    <dbReference type="NCBI Taxonomy" id="3075609"/>
    <lineage>
        <taxon>Bacteria</taxon>
        <taxon>Pseudomonadati</taxon>
        <taxon>Pseudomonadota</taxon>
        <taxon>Gammaproteobacteria</taxon>
        <taxon>Nevskiales</taxon>
        <taxon>Algiphilaceae</taxon>
        <taxon>Banduia</taxon>
    </lineage>
</organism>
<evidence type="ECO:0000313" key="2">
    <source>
        <dbReference type="Proteomes" id="UP001254608"/>
    </source>
</evidence>
<sequence>MSEGNGPLLGLARKLPGLSSLLDADAPGPLPIRMLNAAGHRLGNSWIGLDPDDMVARAERSTRLSDWGEDKFRDALDRLLESARSEARLNAMGRLMIRNYVGRILENRLKVERDLKAHPSILSEQIRRPVFIVGLPRTGSTLLQRLLARDPAVRSLQTWETMYPSPPPEPSTYDCDPRIPLTDKRLKMLDWLAPGFAAAHELIAGEPEECVGLLQTSLKSYCFDLFGDFASYRSWLDADDQRATYAYYRKILQLLQWGYPKDHWVLKSPFHLWGLDALLETFPDAIIVQTHREPVQVVPSLCSLLSVTHRLCSDSAQPEAMGPVWLERLAAAMETVMNARERVGEDRFVDISYRRLAANPVKVASELNDRCGFALSSTAVTAMRAWLGSNQQHKRGVHHYTLESFGLDARRVNQAFAGYRKRFADYL</sequence>
<dbReference type="InterPro" id="IPR027417">
    <property type="entry name" value="P-loop_NTPase"/>
</dbReference>
<protein>
    <submittedName>
        <fullName evidence="1">Sulfotransferase</fullName>
        <ecNumber evidence="1">2.8.2.-</ecNumber>
    </submittedName>
</protein>
<name>A0ABU2WG56_9GAMM</name>
<keyword evidence="2" id="KW-1185">Reference proteome</keyword>
<dbReference type="EC" id="2.8.2.-" evidence="1"/>
<accession>A0ABU2WG56</accession>
<comment type="caution">
    <text evidence="1">The sequence shown here is derived from an EMBL/GenBank/DDBJ whole genome shotgun (WGS) entry which is preliminary data.</text>
</comment>
<dbReference type="InterPro" id="IPR052736">
    <property type="entry name" value="Stf3_sulfotransferase"/>
</dbReference>
<dbReference type="PANTHER" id="PTHR36451">
    <property type="entry name" value="PAPS-DEPENDENT SULFOTRANSFERASE STF3"/>
    <property type="match status" value="1"/>
</dbReference>
<dbReference type="Pfam" id="PF13469">
    <property type="entry name" value="Sulfotransfer_3"/>
    <property type="match status" value="1"/>
</dbReference>
<gene>
    <name evidence="1" type="ORF">RM530_02545</name>
</gene>
<evidence type="ECO:0000313" key="1">
    <source>
        <dbReference type="EMBL" id="MDT0496246.1"/>
    </source>
</evidence>
<dbReference type="EMBL" id="JAVRIC010000002">
    <property type="protein sequence ID" value="MDT0496246.1"/>
    <property type="molecule type" value="Genomic_DNA"/>
</dbReference>
<dbReference type="RefSeq" id="WP_311363635.1">
    <property type="nucleotide sequence ID" value="NZ_JAVRIC010000002.1"/>
</dbReference>
<dbReference type="Gene3D" id="3.40.50.300">
    <property type="entry name" value="P-loop containing nucleotide triphosphate hydrolases"/>
    <property type="match status" value="1"/>
</dbReference>
<dbReference type="GO" id="GO:0016740">
    <property type="term" value="F:transferase activity"/>
    <property type="evidence" value="ECO:0007669"/>
    <property type="project" value="UniProtKB-KW"/>
</dbReference>
<dbReference type="SUPFAM" id="SSF52540">
    <property type="entry name" value="P-loop containing nucleoside triphosphate hydrolases"/>
    <property type="match status" value="1"/>
</dbReference>
<reference evidence="1 2" key="1">
    <citation type="submission" date="2023-09" db="EMBL/GenBank/DDBJ databases">
        <authorList>
            <person name="Rey-Velasco X."/>
        </authorList>
    </citation>
    <scope>NUCLEOTIDE SEQUENCE [LARGE SCALE GENOMIC DNA]</scope>
    <source>
        <strain evidence="1 2">W345</strain>
    </source>
</reference>